<dbReference type="KEGG" id="stri:C7M71_014820"/>
<accession>A0A345SXQ8</accession>
<keyword evidence="2" id="KW-1185">Reference proteome</keyword>
<dbReference type="OrthoDB" id="3190646at2"/>
<dbReference type="AlphaFoldDB" id="A0A345SXQ8"/>
<evidence type="ECO:0008006" key="3">
    <source>
        <dbReference type="Google" id="ProtNLM"/>
    </source>
</evidence>
<dbReference type="RefSeq" id="WP_111488726.1">
    <property type="nucleotide sequence ID" value="NZ_CP031264.1"/>
</dbReference>
<proteinExistence type="predicted"/>
<name>A0A345SXQ8_9ACTN</name>
<evidence type="ECO:0000313" key="1">
    <source>
        <dbReference type="EMBL" id="AXI78513.1"/>
    </source>
</evidence>
<dbReference type="Proteomes" id="UP000249340">
    <property type="component" value="Chromosome"/>
</dbReference>
<sequence>MRIELASEAGTAGRPNEDFVLVAPEAFVVLDGVTPGPRDPGCRHGVVWYVRQLGARLLDEVTAPPGRPLADCLAAAIDGTAKAHGGGCDLTAPATPQATVAVGRVAGGRFEYLVLADCTVVLDGPDFPRGPVAITDDRVERAAQDLRRAASALPEGSAERAAARERYAAAVEGLRNRPGGFWTAAADPAVAAEAVTGSAAVAGLRAVAAMSDGAGRYVDLLGLGDWSDAMRLLAADGPAELLGRVRAAEAADPERRRWRRGKVSDDATVVWAEFGSSRAGARRAEGSGPDAIG</sequence>
<gene>
    <name evidence="1" type="ORF">C7M71_014820</name>
</gene>
<organism evidence="1 2">
    <name type="scientific">Peterkaempfera bronchialis</name>
    <dbReference type="NCBI Taxonomy" id="2126346"/>
    <lineage>
        <taxon>Bacteria</taxon>
        <taxon>Bacillati</taxon>
        <taxon>Actinomycetota</taxon>
        <taxon>Actinomycetes</taxon>
        <taxon>Kitasatosporales</taxon>
        <taxon>Streptomycetaceae</taxon>
        <taxon>Peterkaempfera</taxon>
    </lineage>
</organism>
<protein>
    <recommendedName>
        <fullName evidence="3">Integrase</fullName>
    </recommendedName>
</protein>
<dbReference type="EMBL" id="CP031264">
    <property type="protein sequence ID" value="AXI78513.1"/>
    <property type="molecule type" value="Genomic_DNA"/>
</dbReference>
<reference evidence="2" key="1">
    <citation type="submission" date="2018-07" db="EMBL/GenBank/DDBJ databases">
        <title>Streptacidiphilus bronchialis DSM 106435 chromosome.</title>
        <authorList>
            <person name="Batra D."/>
            <person name="Gulvik C.A."/>
        </authorList>
    </citation>
    <scope>NUCLEOTIDE SEQUENCE [LARGE SCALE GENOMIC DNA]</scope>
    <source>
        <strain evidence="2">DSM 106435</strain>
    </source>
</reference>
<evidence type="ECO:0000313" key="2">
    <source>
        <dbReference type="Proteomes" id="UP000249340"/>
    </source>
</evidence>